<dbReference type="EMBL" id="KI925458">
    <property type="protein sequence ID" value="ETW81864.1"/>
    <property type="molecule type" value="Genomic_DNA"/>
</dbReference>
<proteinExistence type="predicted"/>
<dbReference type="AlphaFoldDB" id="W4K7Z2"/>
<dbReference type="HOGENOM" id="CLU_2812680_0_0_1"/>
<protein>
    <submittedName>
        <fullName evidence="1">Uncharacterized protein</fullName>
    </submittedName>
</protein>
<dbReference type="GeneID" id="20668455"/>
<dbReference type="RefSeq" id="XP_009546457.1">
    <property type="nucleotide sequence ID" value="XM_009548162.1"/>
</dbReference>
<reference evidence="1 2" key="1">
    <citation type="journal article" date="2012" name="New Phytol.">
        <title>Insight into trade-off between wood decay and parasitism from the genome of a fungal forest pathogen.</title>
        <authorList>
            <person name="Olson A."/>
            <person name="Aerts A."/>
            <person name="Asiegbu F."/>
            <person name="Belbahri L."/>
            <person name="Bouzid O."/>
            <person name="Broberg A."/>
            <person name="Canback B."/>
            <person name="Coutinho P.M."/>
            <person name="Cullen D."/>
            <person name="Dalman K."/>
            <person name="Deflorio G."/>
            <person name="van Diepen L.T."/>
            <person name="Dunand C."/>
            <person name="Duplessis S."/>
            <person name="Durling M."/>
            <person name="Gonthier P."/>
            <person name="Grimwood J."/>
            <person name="Fossdal C.G."/>
            <person name="Hansson D."/>
            <person name="Henrissat B."/>
            <person name="Hietala A."/>
            <person name="Himmelstrand K."/>
            <person name="Hoffmeister D."/>
            <person name="Hogberg N."/>
            <person name="James T.Y."/>
            <person name="Karlsson M."/>
            <person name="Kohler A."/>
            <person name="Kues U."/>
            <person name="Lee Y.H."/>
            <person name="Lin Y.C."/>
            <person name="Lind M."/>
            <person name="Lindquist E."/>
            <person name="Lombard V."/>
            <person name="Lucas S."/>
            <person name="Lunden K."/>
            <person name="Morin E."/>
            <person name="Murat C."/>
            <person name="Park J."/>
            <person name="Raffaello T."/>
            <person name="Rouze P."/>
            <person name="Salamov A."/>
            <person name="Schmutz J."/>
            <person name="Solheim H."/>
            <person name="Stahlberg J."/>
            <person name="Velez H."/>
            <person name="de Vries R.P."/>
            <person name="Wiebenga A."/>
            <person name="Woodward S."/>
            <person name="Yakovlev I."/>
            <person name="Garbelotto M."/>
            <person name="Martin F."/>
            <person name="Grigoriev I.V."/>
            <person name="Stenlid J."/>
        </authorList>
    </citation>
    <scope>NUCLEOTIDE SEQUENCE [LARGE SCALE GENOMIC DNA]</scope>
    <source>
        <strain evidence="1 2">TC 32-1</strain>
    </source>
</reference>
<dbReference type="Proteomes" id="UP000030671">
    <property type="component" value="Unassembled WGS sequence"/>
</dbReference>
<name>W4K7Z2_HETIT</name>
<keyword evidence="2" id="KW-1185">Reference proteome</keyword>
<organism evidence="1 2">
    <name type="scientific">Heterobasidion irregulare (strain TC 32-1)</name>
    <dbReference type="NCBI Taxonomy" id="747525"/>
    <lineage>
        <taxon>Eukaryota</taxon>
        <taxon>Fungi</taxon>
        <taxon>Dikarya</taxon>
        <taxon>Basidiomycota</taxon>
        <taxon>Agaricomycotina</taxon>
        <taxon>Agaricomycetes</taxon>
        <taxon>Russulales</taxon>
        <taxon>Bondarzewiaceae</taxon>
        <taxon>Heterobasidion</taxon>
        <taxon>Heterobasidion annosum species complex</taxon>
    </lineage>
</organism>
<dbReference type="InParanoid" id="W4K7Z2"/>
<gene>
    <name evidence="1" type="ORF">HETIRDRAFT_173548</name>
</gene>
<dbReference type="KEGG" id="hir:HETIRDRAFT_173548"/>
<accession>W4K7Z2</accession>
<sequence>MRRERCQVYYYHWTGVRFGINKKSIVPQHFCFMASEFLHYLRNFFPHHTVTSVHSGSECDTTWGHSC</sequence>
<evidence type="ECO:0000313" key="1">
    <source>
        <dbReference type="EMBL" id="ETW81864.1"/>
    </source>
</evidence>
<evidence type="ECO:0000313" key="2">
    <source>
        <dbReference type="Proteomes" id="UP000030671"/>
    </source>
</evidence>